<accession>A0A505IKK8</accession>
<gene>
    <name evidence="1" type="ORF">CAN33_0050115</name>
</gene>
<protein>
    <submittedName>
        <fullName evidence="1">Major Facilitator Superfamily protein</fullName>
    </submittedName>
</protein>
<dbReference type="EMBL" id="NKJJ02000004">
    <property type="protein sequence ID" value="TPR11718.1"/>
    <property type="molecule type" value="Genomic_DNA"/>
</dbReference>
<dbReference type="Proteomes" id="UP000197666">
    <property type="component" value="Unassembled WGS sequence"/>
</dbReference>
<evidence type="ECO:0000313" key="1">
    <source>
        <dbReference type="EMBL" id="TPR11718.1"/>
    </source>
</evidence>
<proteinExistence type="predicted"/>
<dbReference type="AlphaFoldDB" id="A0A505IKK8"/>
<organism evidence="1 2">
    <name type="scientific">Aspergillus niger</name>
    <dbReference type="NCBI Taxonomy" id="5061"/>
    <lineage>
        <taxon>Eukaryota</taxon>
        <taxon>Fungi</taxon>
        <taxon>Dikarya</taxon>
        <taxon>Ascomycota</taxon>
        <taxon>Pezizomycotina</taxon>
        <taxon>Eurotiomycetes</taxon>
        <taxon>Eurotiomycetidae</taxon>
        <taxon>Eurotiales</taxon>
        <taxon>Aspergillaceae</taxon>
        <taxon>Aspergillus</taxon>
        <taxon>Aspergillus subgen. Circumdati</taxon>
    </lineage>
</organism>
<name>A0A505IKK8_ASPNG</name>
<reference evidence="2" key="1">
    <citation type="submission" date="2018-10" db="EMBL/GenBank/DDBJ databases">
        <title>FDA dAtabase for Regulatory Grade micrObial Sequences (FDA-ARGOS): Supporting development and validation of Infectious Disease Dx tests.</title>
        <authorList>
            <person name="Kerrigan L."/>
            <person name="Tallon L."/>
            <person name="Sadzewicz L."/>
            <person name="Sengamalay N."/>
            <person name="Ott S."/>
            <person name="Godinez A."/>
            <person name="Nagaraj S."/>
            <person name="Vavikolanu K."/>
            <person name="Nadendla S."/>
            <person name="George J."/>
            <person name="Sichtig H."/>
        </authorList>
    </citation>
    <scope>NUCLEOTIDE SEQUENCE [LARGE SCALE GENOMIC DNA]</scope>
    <source>
        <strain evidence="2">FDAARGOS_311</strain>
    </source>
</reference>
<sequence length="45" mass="5188">MSAPPIDRIVWLGYTSPTLLSRGMCKVKRWRSCLFHLSISNPLQQ</sequence>
<comment type="caution">
    <text evidence="1">The sequence shown here is derived from an EMBL/GenBank/DDBJ whole genome shotgun (WGS) entry which is preliminary data.</text>
</comment>
<evidence type="ECO:0000313" key="2">
    <source>
        <dbReference type="Proteomes" id="UP000197666"/>
    </source>
</evidence>